<name>A0A3P5XWX9_9RHOB</name>
<reference evidence="9 10" key="1">
    <citation type="submission" date="2018-11" db="EMBL/GenBank/DDBJ databases">
        <authorList>
            <person name="Criscuolo A."/>
        </authorList>
    </citation>
    <scope>NUCLEOTIDE SEQUENCE [LARGE SCALE GENOMIC DNA]</scope>
    <source>
        <strain evidence="9">ACIP111625</strain>
    </source>
</reference>
<dbReference type="Proteomes" id="UP000277498">
    <property type="component" value="Unassembled WGS sequence"/>
</dbReference>
<evidence type="ECO:0000259" key="8">
    <source>
        <dbReference type="Pfam" id="PF04239"/>
    </source>
</evidence>
<dbReference type="RefSeq" id="WP_124088614.1">
    <property type="nucleotide sequence ID" value="NZ_UXAW01000120.1"/>
</dbReference>
<proteinExistence type="inferred from homology"/>
<evidence type="ECO:0000256" key="6">
    <source>
        <dbReference type="ARBA" id="ARBA00023136"/>
    </source>
</evidence>
<keyword evidence="5 7" id="KW-1133">Transmembrane helix</keyword>
<keyword evidence="3" id="KW-1003">Cell membrane</keyword>
<evidence type="ECO:0000313" key="9">
    <source>
        <dbReference type="EMBL" id="VDC33626.1"/>
    </source>
</evidence>
<dbReference type="InterPro" id="IPR023090">
    <property type="entry name" value="UPF0702_alpha/beta_dom_sf"/>
</dbReference>
<dbReference type="Gene3D" id="3.30.240.20">
    <property type="entry name" value="bsu07140 like domains"/>
    <property type="match status" value="1"/>
</dbReference>
<dbReference type="OrthoDB" id="65069at2"/>
<dbReference type="EMBL" id="UXAW01000120">
    <property type="protein sequence ID" value="VDC33626.1"/>
    <property type="molecule type" value="Genomic_DNA"/>
</dbReference>
<feature type="transmembrane region" description="Helical" evidence="7">
    <location>
        <begin position="52"/>
        <end position="71"/>
    </location>
</feature>
<keyword evidence="10" id="KW-1185">Reference proteome</keyword>
<evidence type="ECO:0000256" key="7">
    <source>
        <dbReference type="SAM" id="Phobius"/>
    </source>
</evidence>
<dbReference type="PANTHER" id="PTHR34582:SF6">
    <property type="entry name" value="UPF0702 TRANSMEMBRANE PROTEIN YCAP"/>
    <property type="match status" value="1"/>
</dbReference>
<dbReference type="GO" id="GO:0005886">
    <property type="term" value="C:plasma membrane"/>
    <property type="evidence" value="ECO:0007669"/>
    <property type="project" value="UniProtKB-SubCell"/>
</dbReference>
<comment type="similarity">
    <text evidence="2">Belongs to the UPF0702 family.</text>
</comment>
<dbReference type="Pfam" id="PF04239">
    <property type="entry name" value="DUF421"/>
    <property type="match status" value="1"/>
</dbReference>
<keyword evidence="4 7" id="KW-0812">Transmembrane</keyword>
<protein>
    <recommendedName>
        <fullName evidence="8">YetF C-terminal domain-containing protein</fullName>
    </recommendedName>
</protein>
<feature type="transmembrane region" description="Helical" evidence="7">
    <location>
        <begin position="20"/>
        <end position="40"/>
    </location>
</feature>
<gene>
    <name evidence="9" type="ORF">XINFAN_03936</name>
</gene>
<comment type="subcellular location">
    <subcellularLocation>
        <location evidence="1">Cell membrane</location>
        <topology evidence="1">Multi-pass membrane protein</topology>
    </subcellularLocation>
</comment>
<sequence>MEPVIPFDWLRLLIGDAPPLFLLEITLRVLAIFLWTTTMLRWIGGRSISQLSLVEFLLVIALGSAVGDGMLYPDVPLLHAFLVVFLVIAMDKLIDCGIHKWHGFKTVVDGTPVQLVERGRILTTALKAARIAPSEAHEMLRLKGIRNLGQVETAWMETSGAVSVFCADAPVSGLPLVPPPVLREAKPLPPDARACCADCGFLTDARAPCPHCGCTDRLAAALPPSRASSLSEEVRQDR</sequence>
<accession>A0A3P5XWX9</accession>
<evidence type="ECO:0000256" key="3">
    <source>
        <dbReference type="ARBA" id="ARBA00022475"/>
    </source>
</evidence>
<dbReference type="PANTHER" id="PTHR34582">
    <property type="entry name" value="UPF0702 TRANSMEMBRANE PROTEIN YCAP"/>
    <property type="match status" value="1"/>
</dbReference>
<dbReference type="InterPro" id="IPR007353">
    <property type="entry name" value="DUF421"/>
</dbReference>
<dbReference type="AlphaFoldDB" id="A0A3P5XWX9"/>
<organism evidence="9 10">
    <name type="scientific">Pseudogemmobacter humi</name>
    <dbReference type="NCBI Taxonomy" id="2483812"/>
    <lineage>
        <taxon>Bacteria</taxon>
        <taxon>Pseudomonadati</taxon>
        <taxon>Pseudomonadota</taxon>
        <taxon>Alphaproteobacteria</taxon>
        <taxon>Rhodobacterales</taxon>
        <taxon>Paracoccaceae</taxon>
        <taxon>Pseudogemmobacter</taxon>
    </lineage>
</organism>
<keyword evidence="6 7" id="KW-0472">Membrane</keyword>
<evidence type="ECO:0000256" key="4">
    <source>
        <dbReference type="ARBA" id="ARBA00022692"/>
    </source>
</evidence>
<evidence type="ECO:0000256" key="5">
    <source>
        <dbReference type="ARBA" id="ARBA00022989"/>
    </source>
</evidence>
<evidence type="ECO:0000313" key="10">
    <source>
        <dbReference type="Proteomes" id="UP000277498"/>
    </source>
</evidence>
<evidence type="ECO:0000256" key="1">
    <source>
        <dbReference type="ARBA" id="ARBA00004651"/>
    </source>
</evidence>
<feature type="domain" description="YetF C-terminal" evidence="8">
    <location>
        <begin position="100"/>
        <end position="169"/>
    </location>
</feature>
<evidence type="ECO:0000256" key="2">
    <source>
        <dbReference type="ARBA" id="ARBA00006448"/>
    </source>
</evidence>